<keyword evidence="4 7" id="KW-0812">Transmembrane</keyword>
<evidence type="ECO:0000256" key="5">
    <source>
        <dbReference type="ARBA" id="ARBA00022989"/>
    </source>
</evidence>
<dbReference type="PANTHER" id="PTHR30462">
    <property type="entry name" value="INTERMEMBRANE TRANSPORT PROTEIN PQIB-RELATED"/>
    <property type="match status" value="1"/>
</dbReference>
<keyword evidence="3" id="KW-0997">Cell inner membrane</keyword>
<comment type="subcellular location">
    <subcellularLocation>
        <location evidence="1">Cell inner membrane</location>
    </subcellularLocation>
</comment>
<dbReference type="PANTHER" id="PTHR30462:SF2">
    <property type="entry name" value="INTERMEMBRANE TRANSPORT PROTEIN PQIB"/>
    <property type="match status" value="1"/>
</dbReference>
<evidence type="ECO:0000256" key="6">
    <source>
        <dbReference type="ARBA" id="ARBA00023136"/>
    </source>
</evidence>
<evidence type="ECO:0000256" key="1">
    <source>
        <dbReference type="ARBA" id="ARBA00004533"/>
    </source>
</evidence>
<evidence type="ECO:0000256" key="7">
    <source>
        <dbReference type="SAM" id="Phobius"/>
    </source>
</evidence>
<evidence type="ECO:0000313" key="10">
    <source>
        <dbReference type="Proteomes" id="UP001652503"/>
    </source>
</evidence>
<feature type="domain" description="Mce/MlaD" evidence="8">
    <location>
        <begin position="48"/>
        <end position="134"/>
    </location>
</feature>
<feature type="domain" description="Mce/MlaD" evidence="8">
    <location>
        <begin position="164"/>
        <end position="223"/>
    </location>
</feature>
<proteinExistence type="predicted"/>
<keyword evidence="5 7" id="KW-1133">Transmembrane helix</keyword>
<evidence type="ECO:0000256" key="3">
    <source>
        <dbReference type="ARBA" id="ARBA00022519"/>
    </source>
</evidence>
<evidence type="ECO:0000256" key="2">
    <source>
        <dbReference type="ARBA" id="ARBA00022475"/>
    </source>
</evidence>
<dbReference type="Proteomes" id="UP001652503">
    <property type="component" value="Unassembled WGS sequence"/>
</dbReference>
<reference evidence="9 10" key="1">
    <citation type="submission" date="2022-10" db="EMBL/GenBank/DDBJ databases">
        <title>Defluviimonas sp. nov., isolated from ocean surface water.</title>
        <authorList>
            <person name="He W."/>
            <person name="Wang L."/>
            <person name="Zhang D.-F."/>
        </authorList>
    </citation>
    <scope>NUCLEOTIDE SEQUENCE [LARGE SCALE GENOMIC DNA]</scope>
    <source>
        <strain evidence="9 10">WL0075</strain>
    </source>
</reference>
<dbReference type="Pfam" id="PF02470">
    <property type="entry name" value="MlaD"/>
    <property type="match status" value="3"/>
</dbReference>
<name>A0ABT2YXC2_9RHOB</name>
<dbReference type="RefSeq" id="WP_263719884.1">
    <property type="nucleotide sequence ID" value="NZ_JAOWLA010000001.1"/>
</dbReference>
<organism evidence="9 10">
    <name type="scientific">Albidovulum sediminicola</name>
    <dbReference type="NCBI Taxonomy" id="2984331"/>
    <lineage>
        <taxon>Bacteria</taxon>
        <taxon>Pseudomonadati</taxon>
        <taxon>Pseudomonadota</taxon>
        <taxon>Alphaproteobacteria</taxon>
        <taxon>Rhodobacterales</taxon>
        <taxon>Paracoccaceae</taxon>
        <taxon>Albidovulum</taxon>
    </lineage>
</organism>
<feature type="transmembrane region" description="Helical" evidence="7">
    <location>
        <begin position="21"/>
        <end position="41"/>
    </location>
</feature>
<gene>
    <name evidence="9" type="ORF">OE647_01860</name>
</gene>
<keyword evidence="2" id="KW-1003">Cell membrane</keyword>
<keyword evidence="10" id="KW-1185">Reference proteome</keyword>
<accession>A0ABT2YXC2</accession>
<dbReference type="InterPro" id="IPR051800">
    <property type="entry name" value="PqiA-PqiB_transport"/>
</dbReference>
<evidence type="ECO:0000313" key="9">
    <source>
        <dbReference type="EMBL" id="MCV2863480.1"/>
    </source>
</evidence>
<protein>
    <submittedName>
        <fullName evidence="9">MlaD family protein</fullName>
    </submittedName>
</protein>
<keyword evidence="6 7" id="KW-0472">Membrane</keyword>
<sequence>MSEPRPADLEVSAPKPAFWRNLSFVWAVPVLALVVSLGIAWQNIANRGVLIEITFPSASGLVAGESTVRYREVAIGKVEQVTFTPDLAKVLVRARIDRDVAPFLDEDARFWVVSPKVSARGITGLSTVLSGVYIEGAWDQEPGTQTFAFQGGDGPPLVQPGREGKRITLLTHDGSLISEGAPVFFHGIEVGRLEKPRLTVSSDAIIVDAFIEAPHDRRLTTATRFWDTSGFEVSLSGAGLSVNFDSLASLVSGGVEFDALYEGGRAIGPGHVFNVYADEAEARKSLVTRTSSATVTIAAEFGESVSGLEAGAEVRYGGLQVGEVTAISARVQDTDQGPVVRLMANLAIDPERLGLPAGSGEAETLDFFEAAVEKGLRARLGTTSLFNAALVVELVEMPEADPARFDRAADPAPVIPSVKSDLPDFTATAQGVFERINALPVEELIDQAIRTMASIEAVASSDGVRSAPDAVVALLEDARALVNDEATRALPGELRATVADLRAALQELKDGGAVANLASALEQADTIASNLSESSAEFPALVADLRAVAQKANALKAEDLVAAATRVLDSADKVIDSDAARELPPALNGALDEVRATLSELREGGAVENANATMASARDAADAVARATERLPELSDRLNQLVSRAEGLLSAYGQRSEFNDETLAALREVRTAARAVAQLARAIERNPNSLLTGR</sequence>
<feature type="domain" description="Mce/MlaD" evidence="8">
    <location>
        <begin position="294"/>
        <end position="393"/>
    </location>
</feature>
<evidence type="ECO:0000256" key="4">
    <source>
        <dbReference type="ARBA" id="ARBA00022692"/>
    </source>
</evidence>
<evidence type="ECO:0000259" key="8">
    <source>
        <dbReference type="Pfam" id="PF02470"/>
    </source>
</evidence>
<comment type="caution">
    <text evidence="9">The sequence shown here is derived from an EMBL/GenBank/DDBJ whole genome shotgun (WGS) entry which is preliminary data.</text>
</comment>
<dbReference type="InterPro" id="IPR003399">
    <property type="entry name" value="Mce/MlaD"/>
</dbReference>
<dbReference type="EMBL" id="JAOWLA010000001">
    <property type="protein sequence ID" value="MCV2863480.1"/>
    <property type="molecule type" value="Genomic_DNA"/>
</dbReference>